<evidence type="ECO:0000256" key="1">
    <source>
        <dbReference type="SAM" id="MobiDB-lite"/>
    </source>
</evidence>
<proteinExistence type="predicted"/>
<dbReference type="AlphaFoldDB" id="A0AAV3QUD5"/>
<dbReference type="Proteomes" id="UP001454036">
    <property type="component" value="Unassembled WGS sequence"/>
</dbReference>
<protein>
    <submittedName>
        <fullName evidence="2">Uncharacterized protein</fullName>
    </submittedName>
</protein>
<dbReference type="EMBL" id="BAABME010005741">
    <property type="protein sequence ID" value="GAA0166490.1"/>
    <property type="molecule type" value="Genomic_DNA"/>
</dbReference>
<organism evidence="2 3">
    <name type="scientific">Lithospermum erythrorhizon</name>
    <name type="common">Purple gromwell</name>
    <name type="synonym">Lithospermum officinale var. erythrorhizon</name>
    <dbReference type="NCBI Taxonomy" id="34254"/>
    <lineage>
        <taxon>Eukaryota</taxon>
        <taxon>Viridiplantae</taxon>
        <taxon>Streptophyta</taxon>
        <taxon>Embryophyta</taxon>
        <taxon>Tracheophyta</taxon>
        <taxon>Spermatophyta</taxon>
        <taxon>Magnoliopsida</taxon>
        <taxon>eudicotyledons</taxon>
        <taxon>Gunneridae</taxon>
        <taxon>Pentapetalae</taxon>
        <taxon>asterids</taxon>
        <taxon>lamiids</taxon>
        <taxon>Boraginales</taxon>
        <taxon>Boraginaceae</taxon>
        <taxon>Boraginoideae</taxon>
        <taxon>Lithospermeae</taxon>
        <taxon>Lithospermum</taxon>
    </lineage>
</organism>
<reference evidence="2 3" key="1">
    <citation type="submission" date="2024-01" db="EMBL/GenBank/DDBJ databases">
        <title>The complete chloroplast genome sequence of Lithospermum erythrorhizon: insights into the phylogenetic relationship among Boraginaceae species and the maternal lineages of purple gromwells.</title>
        <authorList>
            <person name="Okada T."/>
            <person name="Watanabe K."/>
        </authorList>
    </citation>
    <scope>NUCLEOTIDE SEQUENCE [LARGE SCALE GENOMIC DNA]</scope>
</reference>
<comment type="caution">
    <text evidence="2">The sequence shown here is derived from an EMBL/GenBank/DDBJ whole genome shotgun (WGS) entry which is preliminary data.</text>
</comment>
<name>A0AAV3QUD5_LITER</name>
<evidence type="ECO:0000313" key="2">
    <source>
        <dbReference type="EMBL" id="GAA0166490.1"/>
    </source>
</evidence>
<evidence type="ECO:0000313" key="3">
    <source>
        <dbReference type="Proteomes" id="UP001454036"/>
    </source>
</evidence>
<feature type="region of interest" description="Disordered" evidence="1">
    <location>
        <begin position="156"/>
        <end position="176"/>
    </location>
</feature>
<gene>
    <name evidence="2" type="ORF">LIER_21632</name>
</gene>
<keyword evidence="3" id="KW-1185">Reference proteome</keyword>
<accession>A0AAV3QUD5</accession>
<sequence>MCNEMVVARVLIDNFSAINVCPLVTIMKLEIDESTTEAPQTIPEVPHSFTVTFTNEDMPEEDGYHNRTLYISGEEPEAPKAAQSCHPNQEEEVIEALKGLTLPLTQAKKVTSTTLQGFVTPVQGPKIEHGTMSPKAYDLLVKAGYDPTEDTAIGKLPPKVPTHTVVEDSSDAPSSQEEGILFDAHNHWRRQVITKDAIDAPPGLEEQVKATVDEMKAVNLGTTKYPHPTYVSALLTPAEEVEYIALLTEFQDVLPWTYTEMSESIRRW</sequence>